<dbReference type="GO" id="GO:0009706">
    <property type="term" value="C:chloroplast inner membrane"/>
    <property type="evidence" value="ECO:0007669"/>
    <property type="project" value="UniProtKB-SubCell"/>
</dbReference>
<geneLocation type="chloroplast" evidence="2"/>
<name>A0A8F2XW06_9MARC</name>
<comment type="subcellular location">
    <subcellularLocation>
        <location evidence="1">Plastid</location>
        <location evidence="1">Chloroplast inner membrane</location>
    </subcellularLocation>
</comment>
<keyword evidence="1" id="KW-0812">Transmembrane</keyword>
<protein>
    <recommendedName>
        <fullName evidence="1">Protein TIC 214</fullName>
    </recommendedName>
    <alternativeName>
        <fullName evidence="1">Translocon at the inner envelope membrane of chloroplasts 214</fullName>
    </alternativeName>
</protein>
<feature type="transmembrane region" description="Helical" evidence="1">
    <location>
        <begin position="127"/>
        <end position="146"/>
    </location>
</feature>
<keyword evidence="1 2" id="KW-0934">Plastid</keyword>
<keyword evidence="1" id="KW-1001">Plastid inner membrane</keyword>
<dbReference type="InterPro" id="IPR008896">
    <property type="entry name" value="TIC214"/>
</dbReference>
<keyword evidence="1 2" id="KW-0150">Chloroplast</keyword>
<feature type="transmembrane region" description="Helical" evidence="1">
    <location>
        <begin position="57"/>
        <end position="80"/>
    </location>
</feature>
<sequence>MITSIPFLPFIPWIPILTWIKFSSTFILFGLYYGFLTTLPIGPSQFLAIRAFLLEGNLGGTVAISGSIMGQLIIFLSVYYSPIYMILMKPHILSLLLLYYIFFYWYRIKDLLSYQSLRPIISLSDFRVYNLFLDSMVFQFLNPILLPSPILARLLNIFFFRYSNNILFLTSTLLGWFCGQYLFIYSGKILLFRIESDSSILYLLVKRVIHRIFSITILSFSLLHLGRIPVPFITKKIIENFQLNFSKREDLLFPQKSWPSLFFDYRQWKRPLRYIENSRFSTQSPVKRRVSQYFFNSCLSDGKPRLSFTYLPSVAIFEKNFWKDLKSSTCNYFLEEWIETKGRDREYLYNEFRYRVRFSYSGSNMTEVMQRKVGLSGFKEKIFAKGCDPLLMQGYETINIAKSSWLVNEKYNELKKTQKHQIFSEKSNKFKDWISKQWKELEYKNFVLPWEPLTRDARRILGLLISKSKKGNFGRKFKQIKFLDAETKIEPNETNNLSIVNVRKKINRKSNLSWEFVLNLSPRQKALYFNYLETDQWNTLKNFWKNLSFGDITRIKNFSFRIDKKLFIREFNKEIPRWTPDSKNDKFDVIAIGVTDIRQRKVKNLGYLIKGRDKRRKIVRRFSQQSDFRKKLVKGSMRARRRKTLIWKMFQIKINSPFFLRIIEKPTFIINHSYGQNLSGSESTFENSLRKKFSVFGKTKADRLAIANRWDFPLAQWGRSWLLIIQSHLRKYFLLPLSIILKNISRLFLFQNPEWNEDWSQWNEEIHIRCTYDGTEVSEKELPEQWLRDGLQIKIIYPFRLKPWYNTESQNYNLEKKNENFSKSGKKRKFHYCYLSAWGFLTDLPFGNMKEQPSFWKPVNRELGRRWKRNIFCKFFIQVNKKPFIASDDFISKKFDREIEKITKLNLDSNIKYHKPVNDAQALLNKNDNLVLEIEKNSEYEKVIYIKILEDLLLKKTKPQISFNNSQERNDFVDGNIKKIKLIKRLIQVKQIVIRFHRKNIELINKRFSSLKINIRKIEINSRIKMEIIKEWIRNRIEN</sequence>
<comment type="function">
    <text evidence="1">Involved in protein precursor import into chloroplasts. May be part of an intermediate translocation complex acting as a protein-conducting channel at the inner envelope.</text>
</comment>
<comment type="subunit">
    <text evidence="1">Part of the Tic complex.</text>
</comment>
<accession>A0A8F2XW06</accession>
<comment type="similarity">
    <text evidence="1">Belongs to the TIC214 family.</text>
</comment>
<evidence type="ECO:0000313" key="2">
    <source>
        <dbReference type="EMBL" id="QWW93328.1"/>
    </source>
</evidence>
<keyword evidence="1" id="KW-1133">Transmembrane helix</keyword>
<keyword evidence="1" id="KW-0813">Transport</keyword>
<dbReference type="EMBL" id="MW429512">
    <property type="protein sequence ID" value="QWW93328.1"/>
    <property type="molecule type" value="Genomic_DNA"/>
</dbReference>
<organism evidence="2">
    <name type="scientific">Hattoria yakushimensis</name>
    <dbReference type="NCBI Taxonomy" id="2136784"/>
    <lineage>
        <taxon>Eukaryota</taxon>
        <taxon>Viridiplantae</taxon>
        <taxon>Streptophyta</taxon>
        <taxon>Embryophyta</taxon>
        <taxon>Marchantiophyta</taxon>
        <taxon>Jungermanniopsida</taxon>
        <taxon>Jungermanniidae</taxon>
        <taxon>Jungermanniales</taxon>
        <taxon>Cephaloziineae</taxon>
        <taxon>Anastrophyllaceae</taxon>
        <taxon>Hattoria</taxon>
    </lineage>
</organism>
<dbReference type="PANTHER" id="PTHR33163:SF40">
    <property type="entry name" value="PROTEIN TIC 214"/>
    <property type="match status" value="1"/>
</dbReference>
<dbReference type="GO" id="GO:0015031">
    <property type="term" value="P:protein transport"/>
    <property type="evidence" value="ECO:0007669"/>
    <property type="project" value="UniProtKB-KW"/>
</dbReference>
<reference evidence="2" key="1">
    <citation type="journal article" date="2021" name="ACS Synth. Biol.">
        <title>Construction of DNA Tools for Hyperexpression in Marchantia Chloroplasts.</title>
        <authorList>
            <person name="Frangedakis E."/>
            <person name="Guzman-Chavez F."/>
            <person name="Rebmann M."/>
            <person name="Markel K."/>
            <person name="Yu Y."/>
            <person name="Perraki A."/>
            <person name="Tse S.W."/>
            <person name="Liu Y."/>
            <person name="Rever J."/>
            <person name="Sauret-Gueto S."/>
            <person name="Goffinet B."/>
            <person name="Schneider H."/>
            <person name="Haseloff J."/>
        </authorList>
    </citation>
    <scope>NUCLEOTIDE SEQUENCE</scope>
</reference>
<keyword evidence="1" id="KW-0653">Protein transport</keyword>
<dbReference type="Pfam" id="PF05758">
    <property type="entry name" value="Ycf1"/>
    <property type="match status" value="2"/>
</dbReference>
<keyword evidence="1" id="KW-0472">Membrane</keyword>
<gene>
    <name evidence="2" type="primary">ycf1</name>
    <name evidence="1" type="synonym">TIC214</name>
</gene>
<feature type="transmembrane region" description="Helical" evidence="1">
    <location>
        <begin position="166"/>
        <end position="187"/>
    </location>
</feature>
<feature type="transmembrane region" description="Helical" evidence="1">
    <location>
        <begin position="16"/>
        <end position="36"/>
    </location>
</feature>
<dbReference type="AlphaFoldDB" id="A0A8F2XW06"/>
<proteinExistence type="inferred from homology"/>
<dbReference type="PANTHER" id="PTHR33163">
    <property type="entry name" value="PROTEIN TIC 214-RELATED"/>
    <property type="match status" value="1"/>
</dbReference>
<evidence type="ECO:0000256" key="1">
    <source>
        <dbReference type="RuleBase" id="RU364085"/>
    </source>
</evidence>
<feature type="transmembrane region" description="Helical" evidence="1">
    <location>
        <begin position="86"/>
        <end position="106"/>
    </location>
</feature>